<dbReference type="RefSeq" id="WP_181931151.1">
    <property type="nucleotide sequence ID" value="NZ_CP054698.1"/>
</dbReference>
<dbReference type="AlphaFoldDB" id="A0A7D7QRN7"/>
<dbReference type="Pfam" id="PF16221">
    <property type="entry name" value="HTH_47"/>
    <property type="match status" value="1"/>
</dbReference>
<feature type="binding site" evidence="3">
    <location>
        <position position="333"/>
    </location>
    <ligand>
        <name>Zn(2+)</name>
        <dbReference type="ChEBI" id="CHEBI:29105"/>
    </ligand>
</feature>
<keyword evidence="2 4" id="KW-0408">Iron</keyword>
<dbReference type="GO" id="GO:0009055">
    <property type="term" value="F:electron transfer activity"/>
    <property type="evidence" value="ECO:0007669"/>
    <property type="project" value="InterPro"/>
</dbReference>
<accession>A0A7D7QRN7</accession>
<dbReference type="SUPFAM" id="SSF53187">
    <property type="entry name" value="Zn-dependent exopeptidases"/>
    <property type="match status" value="1"/>
</dbReference>
<dbReference type="InterPro" id="IPR032622">
    <property type="entry name" value="UCP01524_HTH"/>
</dbReference>
<dbReference type="Pfam" id="PF16254">
    <property type="entry name" value="DUF4910"/>
    <property type="match status" value="1"/>
</dbReference>
<feature type="binding site" evidence="3">
    <location>
        <position position="203"/>
    </location>
    <ligand>
        <name>Zn(2+)</name>
        <dbReference type="ChEBI" id="CHEBI:29105"/>
    </ligand>
</feature>
<sequence>MLNNNQSVIDYKMQTTFTTSDIAEDIYQLITKLYPICRSITGNGFRETLKIIQQYIPLSIQQVPTGTEVFDWIVPKEWNIKEAYIKNSQGKKIVDFANSNLHIVNYSIPVHQKLSLQELKAHLFTLADYPNWIPYRTSYYQETWGFCLSHNQYLELKDEEYEVFIDSSLEPGHLSYGEYYIPGDSTDEVLISCHACHPSLCNDNLSGIAIATFIAKYLSQTTPRYSYRFLWIPGTIGSITWLALNETKVNNIKHGLVLSCLGDSGNFTYKKSRIGDAEIDKVAAYVLRNSKRNCEIIDFLPYGYDERQYCSPGFNLAVGCLMRSPHGTFPEYHTSADDLNFVQPQYLAESFLQCNSMLYILNNNKIYYNKNSKCEPQLGKRGIYRAAGGHKDSELNEMAILWVLNLSDGHHSLLDIAERAGMSFDVIKYAADTLLTHDLLISEKPK</sequence>
<keyword evidence="3" id="KW-0862">Zinc</keyword>
<dbReference type="GO" id="GO:0020037">
    <property type="term" value="F:heme binding"/>
    <property type="evidence" value="ECO:0007669"/>
    <property type="project" value="InterPro"/>
</dbReference>
<dbReference type="EMBL" id="CP054698">
    <property type="protein sequence ID" value="QMS87923.1"/>
    <property type="molecule type" value="Genomic_DNA"/>
</dbReference>
<feature type="binding site" evidence="3">
    <location>
        <position position="197"/>
    </location>
    <ligand>
        <name>Zn(2+)</name>
        <dbReference type="ChEBI" id="CHEBI:29105"/>
    </ligand>
</feature>
<evidence type="ECO:0000313" key="7">
    <source>
        <dbReference type="Proteomes" id="UP000514713"/>
    </source>
</evidence>
<dbReference type="Proteomes" id="UP000514713">
    <property type="component" value="Chromosome"/>
</dbReference>
<dbReference type="Gene3D" id="3.50.30.90">
    <property type="match status" value="1"/>
</dbReference>
<organism evidence="6 7">
    <name type="scientific">Nostoc edaphicum CCNP1411</name>
    <dbReference type="NCBI Taxonomy" id="1472755"/>
    <lineage>
        <taxon>Bacteria</taxon>
        <taxon>Bacillati</taxon>
        <taxon>Cyanobacteriota</taxon>
        <taxon>Cyanophyceae</taxon>
        <taxon>Nostocales</taxon>
        <taxon>Nostocaceae</taxon>
        <taxon>Nostoc</taxon>
    </lineage>
</organism>
<dbReference type="InterPro" id="IPR032610">
    <property type="entry name" value="DUF2172"/>
</dbReference>
<dbReference type="InterPro" id="IPR009056">
    <property type="entry name" value="Cyt_c-like_dom"/>
</dbReference>
<comment type="cofactor">
    <cofactor evidence="3">
        <name>Zn(2+)</name>
        <dbReference type="ChEBI" id="CHEBI:29105"/>
    </cofactor>
    <text evidence="3">Binds 1 zinc ion per subunit.</text>
</comment>
<reference evidence="7" key="1">
    <citation type="submission" date="2020-06" db="EMBL/GenBank/DDBJ databases">
        <title>Nostoc edaphicum CCNP1411 genome.</title>
        <authorList>
            <person name="Fidor A."/>
            <person name="Grabski M."/>
            <person name="Gawor J."/>
            <person name="Gromadka R."/>
            <person name="Wegrzyn G."/>
            <person name="Mazur-Marzec H."/>
        </authorList>
    </citation>
    <scope>NUCLEOTIDE SEQUENCE [LARGE SCALE GENOMIC DNA]</scope>
    <source>
        <strain evidence="7">CCNP1411</strain>
    </source>
</reference>
<dbReference type="KEGG" id="ned:HUN01_10105"/>
<feature type="domain" description="Cytochrome c" evidence="5">
    <location>
        <begin position="172"/>
        <end position="290"/>
    </location>
</feature>
<evidence type="ECO:0000259" key="5">
    <source>
        <dbReference type="PROSITE" id="PS51007"/>
    </source>
</evidence>
<dbReference type="Gene3D" id="3.40.630.10">
    <property type="entry name" value="Zn peptidases"/>
    <property type="match status" value="1"/>
</dbReference>
<evidence type="ECO:0000313" key="6">
    <source>
        <dbReference type="EMBL" id="QMS87923.1"/>
    </source>
</evidence>
<keyword evidence="4" id="KW-0349">Heme</keyword>
<dbReference type="InterPro" id="IPR032589">
    <property type="entry name" value="DUF4910"/>
</dbReference>
<keyword evidence="1 3" id="KW-0479">Metal-binding</keyword>
<evidence type="ECO:0000256" key="2">
    <source>
        <dbReference type="ARBA" id="ARBA00023004"/>
    </source>
</evidence>
<evidence type="ECO:0000256" key="4">
    <source>
        <dbReference type="PROSITE-ProRule" id="PRU00433"/>
    </source>
</evidence>
<keyword evidence="7" id="KW-1185">Reference proteome</keyword>
<dbReference type="Gene3D" id="1.10.10.10">
    <property type="entry name" value="Winged helix-like DNA-binding domain superfamily/Winged helix DNA-binding domain"/>
    <property type="match status" value="1"/>
</dbReference>
<name>A0A7D7QRN7_9NOSO</name>
<dbReference type="PIRSF" id="PIRSF015244">
    <property type="entry name" value="UCP015244"/>
    <property type="match status" value="1"/>
</dbReference>
<evidence type="ECO:0000256" key="3">
    <source>
        <dbReference type="PIRSR" id="PIRSR015244-50"/>
    </source>
</evidence>
<dbReference type="Pfam" id="PF09940">
    <property type="entry name" value="DUF2172"/>
    <property type="match status" value="1"/>
</dbReference>
<dbReference type="InterPro" id="IPR036388">
    <property type="entry name" value="WH-like_DNA-bd_sf"/>
</dbReference>
<dbReference type="GO" id="GO:0046872">
    <property type="term" value="F:metal ion binding"/>
    <property type="evidence" value="ECO:0007669"/>
    <property type="project" value="UniProtKB-KW"/>
</dbReference>
<protein>
    <submittedName>
        <fullName evidence="6">DUF4910 domain-containing protein</fullName>
    </submittedName>
</protein>
<evidence type="ECO:0000256" key="1">
    <source>
        <dbReference type="ARBA" id="ARBA00022723"/>
    </source>
</evidence>
<gene>
    <name evidence="6" type="ORF">HUN01_10105</name>
</gene>
<dbReference type="PROSITE" id="PS51007">
    <property type="entry name" value="CYTC"/>
    <property type="match status" value="1"/>
</dbReference>
<dbReference type="InterPro" id="IPR012353">
    <property type="entry name" value="UCP015244"/>
</dbReference>
<proteinExistence type="predicted"/>